<comment type="similarity">
    <text evidence="2">Belongs to the auxin efflux carrier (TC 2.A.69) family.</text>
</comment>
<accession>A0A2Z6G9B5</accession>
<dbReference type="EMBL" id="AP018738">
    <property type="protein sequence ID" value="BBE50101.1"/>
    <property type="molecule type" value="Genomic_DNA"/>
</dbReference>
<dbReference type="AlphaFoldDB" id="A0A2Z6G9B5"/>
<evidence type="ECO:0000256" key="1">
    <source>
        <dbReference type="ARBA" id="ARBA00004651"/>
    </source>
</evidence>
<sequence>MPDNAPATLNSFIIHVSLPALTLLYIHQLKLSGDVLLTGMMAWLEFGLSAGFFWLVGRWLNLPRATVGALILVGGLGNTSFFGLPMVEAFYGKEGLTTAIIADQLGSFFALSVLGITFAGIYSSGRPTAAQIVKRIVLFPPFISLLLALLLIPVEYADWFSALLKRLGDTLAPLALLSVGLQLRLGHIAEHRRNLALGLGFKLILAPLAIYLLYVPLLGAHGQSIQVTLFEAAMPPMITAAIVASEHDLDPPLATLMVAVGLILSFFTLSAWWYLLGGV</sequence>
<organism evidence="9 10">
    <name type="scientific">Ferriphaselus amnicola</name>
    <dbReference type="NCBI Taxonomy" id="1188319"/>
    <lineage>
        <taxon>Bacteria</taxon>
        <taxon>Pseudomonadati</taxon>
        <taxon>Pseudomonadota</taxon>
        <taxon>Betaproteobacteria</taxon>
        <taxon>Nitrosomonadales</taxon>
        <taxon>Gallionellaceae</taxon>
        <taxon>Ferriphaselus</taxon>
    </lineage>
</organism>
<feature type="transmembrane region" description="Helical" evidence="8">
    <location>
        <begin position="67"/>
        <end position="87"/>
    </location>
</feature>
<evidence type="ECO:0000256" key="2">
    <source>
        <dbReference type="ARBA" id="ARBA00010145"/>
    </source>
</evidence>
<keyword evidence="4" id="KW-1003">Cell membrane</keyword>
<feature type="transmembrane region" description="Helical" evidence="8">
    <location>
        <begin position="35"/>
        <end position="55"/>
    </location>
</feature>
<evidence type="ECO:0000256" key="3">
    <source>
        <dbReference type="ARBA" id="ARBA00022448"/>
    </source>
</evidence>
<keyword evidence="3" id="KW-0813">Transport</keyword>
<protein>
    <submittedName>
        <fullName evidence="9">Auxin efflux carrier</fullName>
    </submittedName>
</protein>
<dbReference type="PANTHER" id="PTHR36838:SF1">
    <property type="entry name" value="SLR1864 PROTEIN"/>
    <property type="match status" value="1"/>
</dbReference>
<feature type="transmembrane region" description="Helical" evidence="8">
    <location>
        <begin position="195"/>
        <end position="214"/>
    </location>
</feature>
<proteinExistence type="inferred from homology"/>
<dbReference type="Gene3D" id="1.20.1530.20">
    <property type="match status" value="1"/>
</dbReference>
<dbReference type="GO" id="GO:0055085">
    <property type="term" value="P:transmembrane transport"/>
    <property type="evidence" value="ECO:0007669"/>
    <property type="project" value="InterPro"/>
</dbReference>
<feature type="transmembrane region" description="Helical" evidence="8">
    <location>
        <begin position="166"/>
        <end position="183"/>
    </location>
</feature>
<feature type="transmembrane region" description="Helical" evidence="8">
    <location>
        <begin position="107"/>
        <end position="124"/>
    </location>
</feature>
<evidence type="ECO:0000313" key="10">
    <source>
        <dbReference type="Proteomes" id="UP000033070"/>
    </source>
</evidence>
<gene>
    <name evidence="9" type="ORF">OYT1_ch0534</name>
</gene>
<dbReference type="InterPro" id="IPR038770">
    <property type="entry name" value="Na+/solute_symporter_sf"/>
</dbReference>
<evidence type="ECO:0000256" key="4">
    <source>
        <dbReference type="ARBA" id="ARBA00022475"/>
    </source>
</evidence>
<dbReference type="Proteomes" id="UP000033070">
    <property type="component" value="Chromosome"/>
</dbReference>
<keyword evidence="6 8" id="KW-1133">Transmembrane helix</keyword>
<dbReference type="PANTHER" id="PTHR36838">
    <property type="entry name" value="AUXIN EFFLUX CARRIER FAMILY PROTEIN"/>
    <property type="match status" value="1"/>
</dbReference>
<dbReference type="Pfam" id="PF03547">
    <property type="entry name" value="Mem_trans"/>
    <property type="match status" value="1"/>
</dbReference>
<dbReference type="GO" id="GO:0005886">
    <property type="term" value="C:plasma membrane"/>
    <property type="evidence" value="ECO:0007669"/>
    <property type="project" value="UniProtKB-SubCell"/>
</dbReference>
<dbReference type="STRING" id="1188319.OYT1_00218"/>
<dbReference type="KEGG" id="fam:OYT1_ch0534"/>
<evidence type="ECO:0000256" key="6">
    <source>
        <dbReference type="ARBA" id="ARBA00022989"/>
    </source>
</evidence>
<evidence type="ECO:0000256" key="8">
    <source>
        <dbReference type="SAM" id="Phobius"/>
    </source>
</evidence>
<feature type="transmembrane region" description="Helical" evidence="8">
    <location>
        <begin position="12"/>
        <end position="29"/>
    </location>
</feature>
<reference evidence="9 10" key="1">
    <citation type="submission" date="2018-06" db="EMBL/GenBank/DDBJ databases">
        <title>OYT1 Genome Sequencing.</title>
        <authorList>
            <person name="Kato S."/>
            <person name="Itoh T."/>
            <person name="Ohkuma M."/>
        </authorList>
    </citation>
    <scope>NUCLEOTIDE SEQUENCE [LARGE SCALE GENOMIC DNA]</scope>
    <source>
        <strain evidence="9 10">OYT1</strain>
    </source>
</reference>
<evidence type="ECO:0000313" key="9">
    <source>
        <dbReference type="EMBL" id="BBE50101.1"/>
    </source>
</evidence>
<evidence type="ECO:0000256" key="7">
    <source>
        <dbReference type="ARBA" id="ARBA00023136"/>
    </source>
</evidence>
<feature type="transmembrane region" description="Helical" evidence="8">
    <location>
        <begin position="136"/>
        <end position="154"/>
    </location>
</feature>
<name>A0A2Z6G9B5_9PROT</name>
<comment type="subcellular location">
    <subcellularLocation>
        <location evidence="1">Cell membrane</location>
        <topology evidence="1">Multi-pass membrane protein</topology>
    </subcellularLocation>
</comment>
<keyword evidence="5 8" id="KW-0812">Transmembrane</keyword>
<dbReference type="InterPro" id="IPR004776">
    <property type="entry name" value="Mem_transp_PIN-like"/>
</dbReference>
<feature type="transmembrane region" description="Helical" evidence="8">
    <location>
        <begin position="253"/>
        <end position="276"/>
    </location>
</feature>
<keyword evidence="7 8" id="KW-0472">Membrane</keyword>
<keyword evidence="10" id="KW-1185">Reference proteome</keyword>
<evidence type="ECO:0000256" key="5">
    <source>
        <dbReference type="ARBA" id="ARBA00022692"/>
    </source>
</evidence>